<organism evidence="2">
    <name type="scientific">Setaria italica</name>
    <name type="common">Foxtail millet</name>
    <name type="synonym">Panicum italicum</name>
    <dbReference type="NCBI Taxonomy" id="4555"/>
    <lineage>
        <taxon>Eukaryota</taxon>
        <taxon>Viridiplantae</taxon>
        <taxon>Streptophyta</taxon>
        <taxon>Embryophyta</taxon>
        <taxon>Tracheophyta</taxon>
        <taxon>Spermatophyta</taxon>
        <taxon>Magnoliopsida</taxon>
        <taxon>Liliopsida</taxon>
        <taxon>Poales</taxon>
        <taxon>Poaceae</taxon>
        <taxon>PACMAD clade</taxon>
        <taxon>Panicoideae</taxon>
        <taxon>Panicodae</taxon>
        <taxon>Paniceae</taxon>
        <taxon>Cenchrinae</taxon>
        <taxon>Setaria</taxon>
    </lineage>
</organism>
<reference evidence="2" key="1">
    <citation type="journal article" date="2012" name="Nat. Biotechnol.">
        <title>Reference genome sequence of the model plant Setaria.</title>
        <authorList>
            <person name="Bennetzen J.L."/>
            <person name="Schmutz J."/>
            <person name="Wang H."/>
            <person name="Percifield R."/>
            <person name="Hawkins J."/>
            <person name="Pontaroli A.C."/>
            <person name="Estep M."/>
            <person name="Feng L."/>
            <person name="Vaughn J.N."/>
            <person name="Grimwood J."/>
            <person name="Jenkins J."/>
            <person name="Barry K."/>
            <person name="Lindquist E."/>
            <person name="Hellsten U."/>
            <person name="Deshpande S."/>
            <person name="Wang X."/>
            <person name="Wu X."/>
            <person name="Mitros T."/>
            <person name="Triplett J."/>
            <person name="Yang X."/>
            <person name="Ye C.Y."/>
            <person name="Mauro-Herrera M."/>
            <person name="Wang L."/>
            <person name="Li P."/>
            <person name="Sharma M."/>
            <person name="Sharma R."/>
            <person name="Ronald P.C."/>
            <person name="Panaud O."/>
            <person name="Kellogg E.A."/>
            <person name="Brutnell T.P."/>
            <person name="Doust A.N."/>
            <person name="Tuskan G.A."/>
            <person name="Rokhsar D."/>
            <person name="Devos K.M."/>
        </authorList>
    </citation>
    <scope>NUCLEOTIDE SEQUENCE [LARGE SCALE GENOMIC DNA]</scope>
    <source>
        <strain evidence="2">Yugu1</strain>
    </source>
</reference>
<gene>
    <name evidence="2" type="ORF">SETIT_8G017900v2</name>
</gene>
<feature type="region of interest" description="Disordered" evidence="1">
    <location>
        <begin position="65"/>
        <end position="86"/>
    </location>
</feature>
<protein>
    <submittedName>
        <fullName evidence="2">Uncharacterized protein</fullName>
    </submittedName>
</protein>
<dbReference type="AlphaFoldDB" id="A0A368S3I8"/>
<feature type="compositionally biased region" description="Acidic residues" evidence="1">
    <location>
        <begin position="77"/>
        <end position="86"/>
    </location>
</feature>
<dbReference type="EMBL" id="CM003535">
    <property type="protein sequence ID" value="RCV36893.1"/>
    <property type="molecule type" value="Genomic_DNA"/>
</dbReference>
<proteinExistence type="predicted"/>
<sequence length="86" mass="9842">MACQCNVHGLCCMSVCLLCTTRSSTKSLLLRNIHHRATCQPNIIHSIHRVQYQLRFTSSINKTTQNNSTFYTPPIQEQEEEETSKS</sequence>
<name>A0A368S3I8_SETIT</name>
<accession>A0A368S3I8</accession>
<evidence type="ECO:0000256" key="1">
    <source>
        <dbReference type="SAM" id="MobiDB-lite"/>
    </source>
</evidence>
<reference evidence="2" key="2">
    <citation type="submission" date="2015-07" db="EMBL/GenBank/DDBJ databases">
        <authorList>
            <person name="Noorani M."/>
        </authorList>
    </citation>
    <scope>NUCLEOTIDE SEQUENCE</scope>
    <source>
        <strain evidence="2">Yugu1</strain>
    </source>
</reference>
<evidence type="ECO:0000313" key="2">
    <source>
        <dbReference type="EMBL" id="RCV36893.1"/>
    </source>
</evidence>